<dbReference type="RefSeq" id="WP_270951569.1">
    <property type="nucleotide sequence ID" value="NZ_JAQGLA010000050.1"/>
</dbReference>
<keyword evidence="2" id="KW-1185">Reference proteome</keyword>
<dbReference type="Proteomes" id="UP001210380">
    <property type="component" value="Unassembled WGS sequence"/>
</dbReference>
<comment type="caution">
    <text evidence="1">The sequence shown here is derived from an EMBL/GenBank/DDBJ whole genome shotgun (WGS) entry which is preliminary data.</text>
</comment>
<accession>A0ABT4V3X3</accession>
<proteinExistence type="predicted"/>
<name>A0ABT4V3X3_9PSEU</name>
<organism evidence="1 2">
    <name type="scientific">Saccharopolyspora oryzae</name>
    <dbReference type="NCBI Taxonomy" id="2997343"/>
    <lineage>
        <taxon>Bacteria</taxon>
        <taxon>Bacillati</taxon>
        <taxon>Actinomycetota</taxon>
        <taxon>Actinomycetes</taxon>
        <taxon>Pseudonocardiales</taxon>
        <taxon>Pseudonocardiaceae</taxon>
        <taxon>Saccharopolyspora</taxon>
    </lineage>
</organism>
<protein>
    <submittedName>
        <fullName evidence="1">Uncharacterized protein</fullName>
    </submittedName>
</protein>
<evidence type="ECO:0000313" key="1">
    <source>
        <dbReference type="EMBL" id="MDA3628663.1"/>
    </source>
</evidence>
<gene>
    <name evidence="1" type="ORF">OU415_24740</name>
</gene>
<evidence type="ECO:0000313" key="2">
    <source>
        <dbReference type="Proteomes" id="UP001210380"/>
    </source>
</evidence>
<reference evidence="1 2" key="1">
    <citation type="submission" date="2022-11" db="EMBL/GenBank/DDBJ databases">
        <title>Draft genome sequence of Saccharopolyspora sp. WRP15-2 isolated from rhizosphere soils of wild rice in Thailand.</title>
        <authorList>
            <person name="Duangmal K."/>
            <person name="Kammanee S."/>
            <person name="Muangham S."/>
        </authorList>
    </citation>
    <scope>NUCLEOTIDE SEQUENCE [LARGE SCALE GENOMIC DNA]</scope>
    <source>
        <strain evidence="1 2">WRP15-2</strain>
    </source>
</reference>
<sequence length="207" mass="23509">MSFRDQVPTHEQIDALDEELQVSAGTTYGVEVSAVLDWLREERPNGGAHLARFRFGPHPVFDWFATRNRLPELNCMLDHPAVRSALPEAFQRPFPLPEAVERRLKGWNPGVAIQLSREWAWSLYAGGMYTSVDLTLSAGERDQRAHRAINAAEALYAALFGDRYATVNVYKTPDPWSAWFPGLFNITWVAYDLDQRALLLLCLTDMD</sequence>
<dbReference type="EMBL" id="JAQGLA010000050">
    <property type="protein sequence ID" value="MDA3628663.1"/>
    <property type="molecule type" value="Genomic_DNA"/>
</dbReference>